<dbReference type="GO" id="GO:0004673">
    <property type="term" value="F:protein histidine kinase activity"/>
    <property type="evidence" value="ECO:0007669"/>
    <property type="project" value="UniProtKB-EC"/>
</dbReference>
<dbReference type="PANTHER" id="PTHR45436">
    <property type="entry name" value="SENSOR HISTIDINE KINASE YKOH"/>
    <property type="match status" value="1"/>
</dbReference>
<evidence type="ECO:0000256" key="5">
    <source>
        <dbReference type="ARBA" id="ARBA00022679"/>
    </source>
</evidence>
<keyword evidence="6 12" id="KW-0812">Transmembrane</keyword>
<keyword evidence="9" id="KW-0902">Two-component regulatory system</keyword>
<dbReference type="SMART" id="SM00387">
    <property type="entry name" value="HATPase_c"/>
    <property type="match status" value="1"/>
</dbReference>
<dbReference type="PROSITE" id="PS50885">
    <property type="entry name" value="HAMP"/>
    <property type="match status" value="1"/>
</dbReference>
<dbReference type="RefSeq" id="WP_246347056.1">
    <property type="nucleotide sequence ID" value="NZ_JACIEV010000007.1"/>
</dbReference>
<feature type="domain" description="Histidine kinase" evidence="13">
    <location>
        <begin position="254"/>
        <end position="444"/>
    </location>
</feature>
<dbReference type="Gene3D" id="3.30.565.10">
    <property type="entry name" value="Histidine kinase-like ATPase, C-terminal domain"/>
    <property type="match status" value="1"/>
</dbReference>
<sequence length="444" mass="46209">MMPRWLPRSLRGRMLLVSSIATLVALAIAGAVIAGLLGRFVIEGLDRRLDAEVALLASTVDTDGRVDRARLAQRIGGFEVGRGWRWRIEGPDGAIGSNDFPRPAAGPPAPPAPPGAERPAPPLAGPQPWDGEADDGERLHARQLVIETRRGSVTLTAAAPRGVVRRPIVEALTPLLLALAGLGALLTIALLVQLRVALRPVRRLHDEVAAIRAGQLARVDEDQPDELRPLAAELNALAADNEAALATARGSAANLAHALKTPVAALALDLAGQSGPASQVARIDRTIRHHLARARTAAINRRSATPLLPAASDLADAIRRLHDGVAIAVAVPQGLAVAIDPQDLDELLGNLVDNAARHAAGRVSVSARGEGRMVHIEVADDGPGIPAADRARMTQPGTRLDQRGDGHGFGLSIVAELAALYGGALTLGEAPEGGLLVTLMLPAA</sequence>
<evidence type="ECO:0000256" key="11">
    <source>
        <dbReference type="SAM" id="MobiDB-lite"/>
    </source>
</evidence>
<keyword evidence="4" id="KW-0597">Phosphoprotein</keyword>
<evidence type="ECO:0000256" key="4">
    <source>
        <dbReference type="ARBA" id="ARBA00022553"/>
    </source>
</evidence>
<evidence type="ECO:0000256" key="10">
    <source>
        <dbReference type="ARBA" id="ARBA00023136"/>
    </source>
</evidence>
<feature type="domain" description="HAMP" evidence="14">
    <location>
        <begin position="195"/>
        <end position="246"/>
    </location>
</feature>
<dbReference type="InterPro" id="IPR003594">
    <property type="entry name" value="HATPase_dom"/>
</dbReference>
<organism evidence="15 16">
    <name type="scientific">Sphingomonas jinjuensis</name>
    <dbReference type="NCBI Taxonomy" id="535907"/>
    <lineage>
        <taxon>Bacteria</taxon>
        <taxon>Pseudomonadati</taxon>
        <taxon>Pseudomonadota</taxon>
        <taxon>Alphaproteobacteria</taxon>
        <taxon>Sphingomonadales</taxon>
        <taxon>Sphingomonadaceae</taxon>
        <taxon>Sphingomonas</taxon>
    </lineage>
</organism>
<dbReference type="AlphaFoldDB" id="A0A840FA73"/>
<comment type="subcellular location">
    <subcellularLocation>
        <location evidence="2">Membrane</location>
    </subcellularLocation>
</comment>
<keyword evidence="7 15" id="KW-0418">Kinase</keyword>
<evidence type="ECO:0000313" key="15">
    <source>
        <dbReference type="EMBL" id="MBB4154549.1"/>
    </source>
</evidence>
<dbReference type="EMBL" id="JACIEV010000007">
    <property type="protein sequence ID" value="MBB4154549.1"/>
    <property type="molecule type" value="Genomic_DNA"/>
</dbReference>
<dbReference type="Pfam" id="PF00672">
    <property type="entry name" value="HAMP"/>
    <property type="match status" value="1"/>
</dbReference>
<dbReference type="SUPFAM" id="SSF55874">
    <property type="entry name" value="ATPase domain of HSP90 chaperone/DNA topoisomerase II/histidine kinase"/>
    <property type="match status" value="1"/>
</dbReference>
<keyword evidence="8 12" id="KW-1133">Transmembrane helix</keyword>
<dbReference type="Pfam" id="PF02518">
    <property type="entry name" value="HATPase_c"/>
    <property type="match status" value="1"/>
</dbReference>
<dbReference type="PROSITE" id="PS50109">
    <property type="entry name" value="HIS_KIN"/>
    <property type="match status" value="1"/>
</dbReference>
<evidence type="ECO:0000259" key="14">
    <source>
        <dbReference type="PROSITE" id="PS50885"/>
    </source>
</evidence>
<evidence type="ECO:0000256" key="8">
    <source>
        <dbReference type="ARBA" id="ARBA00022989"/>
    </source>
</evidence>
<evidence type="ECO:0000256" key="12">
    <source>
        <dbReference type="SAM" id="Phobius"/>
    </source>
</evidence>
<evidence type="ECO:0000256" key="1">
    <source>
        <dbReference type="ARBA" id="ARBA00000085"/>
    </source>
</evidence>
<feature type="compositionally biased region" description="Pro residues" evidence="11">
    <location>
        <begin position="104"/>
        <end position="125"/>
    </location>
</feature>
<protein>
    <recommendedName>
        <fullName evidence="3">histidine kinase</fullName>
        <ecNumber evidence="3">2.7.13.3</ecNumber>
    </recommendedName>
</protein>
<dbReference type="InterPro" id="IPR003660">
    <property type="entry name" value="HAMP_dom"/>
</dbReference>
<evidence type="ECO:0000256" key="6">
    <source>
        <dbReference type="ARBA" id="ARBA00022692"/>
    </source>
</evidence>
<dbReference type="Gene3D" id="1.10.287.130">
    <property type="match status" value="1"/>
</dbReference>
<keyword evidence="16" id="KW-1185">Reference proteome</keyword>
<comment type="catalytic activity">
    <reaction evidence="1">
        <text>ATP + protein L-histidine = ADP + protein N-phospho-L-histidine.</text>
        <dbReference type="EC" id="2.7.13.3"/>
    </reaction>
</comment>
<dbReference type="GO" id="GO:0000160">
    <property type="term" value="P:phosphorelay signal transduction system"/>
    <property type="evidence" value="ECO:0007669"/>
    <property type="project" value="UniProtKB-KW"/>
</dbReference>
<dbReference type="PANTHER" id="PTHR45436:SF5">
    <property type="entry name" value="SENSOR HISTIDINE KINASE TRCS"/>
    <property type="match status" value="1"/>
</dbReference>
<dbReference type="Proteomes" id="UP000529795">
    <property type="component" value="Unassembled WGS sequence"/>
</dbReference>
<keyword evidence="5" id="KW-0808">Transferase</keyword>
<gene>
    <name evidence="15" type="ORF">GGQ80_002465</name>
</gene>
<accession>A0A840FA73</accession>
<dbReference type="PRINTS" id="PR00344">
    <property type="entry name" value="BCTRLSENSOR"/>
</dbReference>
<evidence type="ECO:0000259" key="13">
    <source>
        <dbReference type="PROSITE" id="PS50109"/>
    </source>
</evidence>
<dbReference type="InterPro" id="IPR005467">
    <property type="entry name" value="His_kinase_dom"/>
</dbReference>
<evidence type="ECO:0000256" key="7">
    <source>
        <dbReference type="ARBA" id="ARBA00022777"/>
    </source>
</evidence>
<evidence type="ECO:0000256" key="3">
    <source>
        <dbReference type="ARBA" id="ARBA00012438"/>
    </source>
</evidence>
<dbReference type="InterPro" id="IPR004358">
    <property type="entry name" value="Sig_transdc_His_kin-like_C"/>
</dbReference>
<feature type="transmembrane region" description="Helical" evidence="12">
    <location>
        <begin position="175"/>
        <end position="194"/>
    </location>
</feature>
<reference evidence="15 16" key="1">
    <citation type="submission" date="2020-08" db="EMBL/GenBank/DDBJ databases">
        <title>Genomic Encyclopedia of Type Strains, Phase IV (KMG-IV): sequencing the most valuable type-strain genomes for metagenomic binning, comparative biology and taxonomic classification.</title>
        <authorList>
            <person name="Goeker M."/>
        </authorList>
    </citation>
    <scope>NUCLEOTIDE SEQUENCE [LARGE SCALE GENOMIC DNA]</scope>
    <source>
        <strain evidence="15 16">YC6723</strain>
    </source>
</reference>
<dbReference type="InterPro" id="IPR050428">
    <property type="entry name" value="TCS_sensor_his_kinase"/>
</dbReference>
<dbReference type="EC" id="2.7.13.3" evidence="3"/>
<dbReference type="GO" id="GO:0005886">
    <property type="term" value="C:plasma membrane"/>
    <property type="evidence" value="ECO:0007669"/>
    <property type="project" value="TreeGrafter"/>
</dbReference>
<feature type="region of interest" description="Disordered" evidence="11">
    <location>
        <begin position="96"/>
        <end position="134"/>
    </location>
</feature>
<name>A0A840FA73_9SPHN</name>
<dbReference type="InterPro" id="IPR036890">
    <property type="entry name" value="HATPase_C_sf"/>
</dbReference>
<evidence type="ECO:0000256" key="2">
    <source>
        <dbReference type="ARBA" id="ARBA00004370"/>
    </source>
</evidence>
<evidence type="ECO:0000313" key="16">
    <source>
        <dbReference type="Proteomes" id="UP000529795"/>
    </source>
</evidence>
<keyword evidence="10 12" id="KW-0472">Membrane</keyword>
<evidence type="ECO:0000256" key="9">
    <source>
        <dbReference type="ARBA" id="ARBA00023012"/>
    </source>
</evidence>
<proteinExistence type="predicted"/>
<comment type="caution">
    <text evidence="15">The sequence shown here is derived from an EMBL/GenBank/DDBJ whole genome shotgun (WGS) entry which is preliminary data.</text>
</comment>